<protein>
    <submittedName>
        <fullName evidence="2">Uncharacterized protein</fullName>
    </submittedName>
</protein>
<organism evidence="2 3">
    <name type="scientific">Effrenium voratum</name>
    <dbReference type="NCBI Taxonomy" id="2562239"/>
    <lineage>
        <taxon>Eukaryota</taxon>
        <taxon>Sar</taxon>
        <taxon>Alveolata</taxon>
        <taxon>Dinophyceae</taxon>
        <taxon>Suessiales</taxon>
        <taxon>Symbiodiniaceae</taxon>
        <taxon>Effrenium</taxon>
    </lineage>
</organism>
<evidence type="ECO:0000313" key="3">
    <source>
        <dbReference type="Proteomes" id="UP001178507"/>
    </source>
</evidence>
<comment type="caution">
    <text evidence="2">The sequence shown here is derived from an EMBL/GenBank/DDBJ whole genome shotgun (WGS) entry which is preliminary data.</text>
</comment>
<reference evidence="2" key="1">
    <citation type="submission" date="2023-08" db="EMBL/GenBank/DDBJ databases">
        <authorList>
            <person name="Chen Y."/>
            <person name="Shah S."/>
            <person name="Dougan E. K."/>
            <person name="Thang M."/>
            <person name="Chan C."/>
        </authorList>
    </citation>
    <scope>NUCLEOTIDE SEQUENCE</scope>
</reference>
<evidence type="ECO:0000313" key="2">
    <source>
        <dbReference type="EMBL" id="CAJ1383741.1"/>
    </source>
</evidence>
<gene>
    <name evidence="2" type="ORF">EVOR1521_LOCUS10774</name>
</gene>
<proteinExistence type="predicted"/>
<sequence>MRSVRSARMAPHPGRSLYALAALVAGAESSGVTSLRRLQGNDDECKARGARILPTPSLVDYDRCLAGKMSSNSTHDWGIPGAEHAAWADCWCDLNMSQAIEDLSCCQHRSFQQWCGLDCEPDCSSALAVQCIEECPAMCFEAQEYIIPGNLCTRCNPTKCFPVMKCMLGHAENLTRSGELERTCHETDFFDANAVLQKYWSCWQTLPKHSSHWNVLSAFVHCACREGVQALTESTDCCKSVTYGGGICDATCPSEQMCASQDAQTCIHSCNELCPSVDATPSEECKSKCLLTGAECRQYLGCRTPMLTMSNYVCDDGKWPEASTGCCVTNRTNGLGTPAGCPLLCETSKVWRLDGPGIPWWARRSQSVVYQCTCDGCPPPTQEGTDQVKQTLEDNLWDNGQVLLSDIARREGLKLGANRKMQELMLERNELVLELSRTLSAENRPQVEGKIQDINSYYSQLIVQAARTYPDEGTNPDEIEALRQRGQDSDGLSQLLAVLLTVTVIFVLILVVLILVLIQRRNAKQQTPITAFTETDQVVIGSPVPVQAPEGKAEAGLGSERASMWWTMDLAWCCWRSCCHRVSSDKGQIFRLLKGETIIYPGSAKLRSAKLTAQSRLFQASRPWKLPRSGGVLIGFAGVSQRYCTERSEISAAPTSFATRIVVASH</sequence>
<dbReference type="EMBL" id="CAUJNA010001046">
    <property type="protein sequence ID" value="CAJ1383741.1"/>
    <property type="molecule type" value="Genomic_DNA"/>
</dbReference>
<evidence type="ECO:0000256" key="1">
    <source>
        <dbReference type="SAM" id="Phobius"/>
    </source>
</evidence>
<dbReference type="AlphaFoldDB" id="A0AA36IBJ9"/>
<feature type="transmembrane region" description="Helical" evidence="1">
    <location>
        <begin position="495"/>
        <end position="518"/>
    </location>
</feature>
<dbReference type="Proteomes" id="UP001178507">
    <property type="component" value="Unassembled WGS sequence"/>
</dbReference>
<keyword evidence="1" id="KW-1133">Transmembrane helix</keyword>
<name>A0AA36IBJ9_9DINO</name>
<keyword evidence="3" id="KW-1185">Reference proteome</keyword>
<keyword evidence="1" id="KW-0812">Transmembrane</keyword>
<accession>A0AA36IBJ9</accession>
<keyword evidence="1" id="KW-0472">Membrane</keyword>